<evidence type="ECO:0008006" key="4">
    <source>
        <dbReference type="Google" id="ProtNLM"/>
    </source>
</evidence>
<name>A0ABN6E358_9BACT</name>
<keyword evidence="1" id="KW-0175">Coiled coil</keyword>
<gene>
    <name evidence="2" type="ORF">DESUT3_36830</name>
</gene>
<dbReference type="Proteomes" id="UP001319827">
    <property type="component" value="Chromosome"/>
</dbReference>
<organism evidence="2 3">
    <name type="scientific">Desulfuromonas versatilis</name>
    <dbReference type="NCBI Taxonomy" id="2802975"/>
    <lineage>
        <taxon>Bacteria</taxon>
        <taxon>Pseudomonadati</taxon>
        <taxon>Thermodesulfobacteriota</taxon>
        <taxon>Desulfuromonadia</taxon>
        <taxon>Desulfuromonadales</taxon>
        <taxon>Desulfuromonadaceae</taxon>
        <taxon>Desulfuromonas</taxon>
    </lineage>
</organism>
<proteinExistence type="predicted"/>
<protein>
    <recommendedName>
        <fullName evidence="4">DUF2802 domain-containing protein</fullName>
    </recommendedName>
</protein>
<reference evidence="2 3" key="2">
    <citation type="journal article" date="2021" name="Int. J. Syst. Evol. Microbiol.">
        <title>Isolation and Polyphasic Characterization of Desulfuromonas versatilis sp. Nov., an Electrogenic Bacteria Capable of Versatile Metabolism Isolated from a Graphene Oxide-Reducing Enrichment Culture.</title>
        <authorList>
            <person name="Xie L."/>
            <person name="Yoshida N."/>
            <person name="Ishii S."/>
            <person name="Meng L."/>
        </authorList>
    </citation>
    <scope>NUCLEOTIDE SEQUENCE [LARGE SCALE GENOMIC DNA]</scope>
    <source>
        <strain evidence="2 3">NIT-T3</strain>
    </source>
</reference>
<accession>A0ABN6E358</accession>
<evidence type="ECO:0000313" key="3">
    <source>
        <dbReference type="Proteomes" id="UP001319827"/>
    </source>
</evidence>
<feature type="coiled-coil region" evidence="1">
    <location>
        <begin position="29"/>
        <end position="56"/>
    </location>
</feature>
<evidence type="ECO:0000256" key="1">
    <source>
        <dbReference type="SAM" id="Coils"/>
    </source>
</evidence>
<dbReference type="RefSeq" id="WP_221249997.1">
    <property type="nucleotide sequence ID" value="NZ_AP024355.1"/>
</dbReference>
<evidence type="ECO:0000313" key="2">
    <source>
        <dbReference type="EMBL" id="BCR06614.1"/>
    </source>
</evidence>
<keyword evidence="3" id="KW-1185">Reference proteome</keyword>
<sequence length="137" mass="14892">MVGKDLLFLLLLALSLVLGLLCWRFDRRLARARGENARLARELAEARRLLEAAAALPEPPAPAPVKGSEAFSLNLDQANLRLRLQASGKGGEIPEKYRLVGAMARRGLSAEDIAEVLKISPGETEQLLRLAQVSKKG</sequence>
<reference evidence="2 3" key="1">
    <citation type="journal article" date="2016" name="C (Basel)">
        <title>Selective Growth of and Electricity Production by Marine Exoelectrogenic Bacteria in Self-Aggregated Hydrogel of Microbially Reduced Graphene Oxide.</title>
        <authorList>
            <person name="Yoshida N."/>
            <person name="Goto Y."/>
            <person name="Miyata Y."/>
        </authorList>
    </citation>
    <scope>NUCLEOTIDE SEQUENCE [LARGE SCALE GENOMIC DNA]</scope>
    <source>
        <strain evidence="2 3">NIT-T3</strain>
    </source>
</reference>
<dbReference type="EMBL" id="AP024355">
    <property type="protein sequence ID" value="BCR06614.1"/>
    <property type="molecule type" value="Genomic_DNA"/>
</dbReference>